<gene>
    <name evidence="4" type="ORF">PBRA_006406</name>
    <name evidence="5" type="ORF">PLBR_LOCUS2351</name>
</gene>
<reference evidence="4 6" key="1">
    <citation type="submission" date="2015-02" db="EMBL/GenBank/DDBJ databases">
        <authorList>
            <person name="Chooi Y.-H."/>
        </authorList>
    </citation>
    <scope>NUCLEOTIDE SEQUENCE [LARGE SCALE GENOMIC DNA]</scope>
    <source>
        <strain evidence="4">E3</strain>
    </source>
</reference>
<sequence>MASSTSKYRLVRCDLVKGGTVDLSTVVGKPASASTSPCVATSASYTATPVASAAGSVVVVPNASSSPFVVSAHAKGVNDAAFSLFDAGLLATCGQDGTLATWRLANDRAEAGVRVPVAAALSIVRPHPSSNGIFATAGNDGVAVVDVSAGGDVVGERASDDGTVVYAVDWARDGSTISVVRGAKSTGANGALVQVDVRGKSKAPVYDLQGLRPHQVVNLGSSSLVAVLGQDQFRAPRVAVVDVRQPDAPLLTESLQLSAGTCLATYDVDAALMAVTTRGSSSLLVFDMSAAALTTDKRLRQLQTFASSSSFQGLASVPKRQCDVLGAEIARLRQLTTASMETISLTMPRKGGRQFHADLFPDTDDDQRPALTPGQFRSGANAFPNVSPVLEKVPETRSSSTTLTAPPSSRASVSTADMIAALDDGLSESRRQLDQRLKRSSMTHVNGTESKSLDAQWYSIRPSDASVPLALSIVANRRVMAIPWRSLAGSAVAVIPLSALGRVPDNVGVIRAHPQPLAGLAISDDDLVTACGDGHVRVWALPNDLPKEDVVEPRLDLLTSGKVTSLALNPGAPTVLATASQSYDNKVDVALWDITSPATSSRPAIELRSSHPDVVLDMAFSDDGALLATICRDRHCRVFDPRKGTAPIVCFPIEEGVRDTRVLWIADTGALLTVGFGPSSSRQISLWAVLTGAAVRQGGPTRLATHTIDRTSATLIAQYDRDTNLLYVTGQGDRALLFFEVNAQDGGIVLHGRYLCPSIVGGMTWLPKTSCDIAGVEVGRALRLSVDHVKLVSMTIPRKRKEFFQDDLFPATLVPQAISASSWLSGSDPVRRAVDLCPDGMVPLSKAPPEEITVHQRRRLQLRSQDLETTSQPSVEEHIASKLSTIEADPVNRWDATPIADNAVDDDEWE</sequence>
<dbReference type="InterPro" id="IPR015505">
    <property type="entry name" value="Coronin"/>
</dbReference>
<keyword evidence="5" id="KW-0496">Mitochondrion</keyword>
<accession>A0A0G4ISU1</accession>
<dbReference type="AlphaFoldDB" id="A0A0G4ISU1"/>
<dbReference type="Proteomes" id="UP000039324">
    <property type="component" value="Unassembled WGS sequence"/>
</dbReference>
<keyword evidence="3" id="KW-0677">Repeat</keyword>
<dbReference type="SMART" id="SM01167">
    <property type="entry name" value="DUF1900"/>
    <property type="match status" value="2"/>
</dbReference>
<dbReference type="EMBL" id="CDSF01000083">
    <property type="protein sequence ID" value="CEO98292.1"/>
    <property type="molecule type" value="Genomic_DNA"/>
</dbReference>
<keyword evidence="6" id="KW-1185">Reference proteome</keyword>
<evidence type="ECO:0000256" key="1">
    <source>
        <dbReference type="ARBA" id="ARBA00009482"/>
    </source>
</evidence>
<dbReference type="SMART" id="SM00320">
    <property type="entry name" value="WD40"/>
    <property type="match status" value="4"/>
</dbReference>
<keyword evidence="2 3" id="KW-0853">WD repeat</keyword>
<evidence type="ECO:0000313" key="5">
    <source>
        <dbReference type="EMBL" id="SPQ95136.1"/>
    </source>
</evidence>
<protein>
    <recommendedName>
        <fullName evidence="3">Coronin</fullName>
    </recommendedName>
</protein>
<evidence type="ECO:0000313" key="4">
    <source>
        <dbReference type="EMBL" id="CEO98292.1"/>
    </source>
</evidence>
<dbReference type="PANTHER" id="PTHR10856:SF20">
    <property type="entry name" value="CORONIN-7"/>
    <property type="match status" value="1"/>
</dbReference>
<reference evidence="5 7" key="2">
    <citation type="submission" date="2018-03" db="EMBL/GenBank/DDBJ databases">
        <authorList>
            <person name="Fogelqvist J."/>
        </authorList>
    </citation>
    <scope>NUCLEOTIDE SEQUENCE [LARGE SCALE GENOMIC DNA]</scope>
</reference>
<dbReference type="InterPro" id="IPR015943">
    <property type="entry name" value="WD40/YVTN_repeat-like_dom_sf"/>
</dbReference>
<dbReference type="Pfam" id="PF16300">
    <property type="entry name" value="WD40_4"/>
    <property type="match status" value="2"/>
</dbReference>
<dbReference type="SUPFAM" id="SSF50978">
    <property type="entry name" value="WD40 repeat-like"/>
    <property type="match status" value="1"/>
</dbReference>
<evidence type="ECO:0000313" key="6">
    <source>
        <dbReference type="Proteomes" id="UP000039324"/>
    </source>
</evidence>
<dbReference type="OrthoDB" id="1850764at2759"/>
<dbReference type="InterPro" id="IPR036322">
    <property type="entry name" value="WD40_repeat_dom_sf"/>
</dbReference>
<dbReference type="PROSITE" id="PS50082">
    <property type="entry name" value="WD_REPEATS_2"/>
    <property type="match status" value="1"/>
</dbReference>
<evidence type="ECO:0000256" key="3">
    <source>
        <dbReference type="RuleBase" id="RU280818"/>
    </source>
</evidence>
<organism evidence="4 6">
    <name type="scientific">Plasmodiophora brassicae</name>
    <name type="common">Clubroot disease agent</name>
    <dbReference type="NCBI Taxonomy" id="37360"/>
    <lineage>
        <taxon>Eukaryota</taxon>
        <taxon>Sar</taxon>
        <taxon>Rhizaria</taxon>
        <taxon>Endomyxa</taxon>
        <taxon>Phytomyxea</taxon>
        <taxon>Plasmodiophorida</taxon>
        <taxon>Plasmodiophoridae</taxon>
        <taxon>Plasmodiophora</taxon>
    </lineage>
</organism>
<dbReference type="InterPro" id="IPR001680">
    <property type="entry name" value="WD40_rpt"/>
</dbReference>
<dbReference type="OMA" id="TIMYMEV"/>
<dbReference type="STRING" id="37360.A0A0G4ISU1"/>
<evidence type="ECO:0000256" key="2">
    <source>
        <dbReference type="PROSITE-ProRule" id="PRU00221"/>
    </source>
</evidence>
<proteinExistence type="inferred from homology"/>
<dbReference type="PANTHER" id="PTHR10856">
    <property type="entry name" value="CORONIN"/>
    <property type="match status" value="1"/>
</dbReference>
<dbReference type="SUPFAM" id="SSF69322">
    <property type="entry name" value="Tricorn protease domain 2"/>
    <property type="match status" value="1"/>
</dbReference>
<dbReference type="Proteomes" id="UP000290189">
    <property type="component" value="Unassembled WGS sequence"/>
</dbReference>
<name>A0A0G4ISU1_PLABS</name>
<feature type="repeat" description="WD" evidence="2">
    <location>
        <begin position="510"/>
        <end position="539"/>
    </location>
</feature>
<dbReference type="EMBL" id="OVEO01000003">
    <property type="protein sequence ID" value="SPQ95136.1"/>
    <property type="molecule type" value="Genomic_DNA"/>
</dbReference>
<evidence type="ECO:0000313" key="7">
    <source>
        <dbReference type="Proteomes" id="UP000290189"/>
    </source>
</evidence>
<dbReference type="Pfam" id="PF00400">
    <property type="entry name" value="WD40"/>
    <property type="match status" value="2"/>
</dbReference>
<geneLocation type="mitochondrion" evidence="5"/>
<dbReference type="Gene3D" id="2.130.10.10">
    <property type="entry name" value="YVTN repeat-like/Quinoprotein amine dehydrogenase"/>
    <property type="match status" value="2"/>
</dbReference>
<comment type="similarity">
    <text evidence="1 3">Belongs to the WD repeat coronin family.</text>
</comment>